<evidence type="ECO:0000256" key="2">
    <source>
        <dbReference type="ARBA" id="ARBA00023012"/>
    </source>
</evidence>
<keyword evidence="2" id="KW-0902">Two-component regulatory system</keyword>
<keyword evidence="4 7" id="KW-0238">DNA-binding</keyword>
<proteinExistence type="predicted"/>
<evidence type="ECO:0000313" key="11">
    <source>
        <dbReference type="Proteomes" id="UP000291101"/>
    </source>
</evidence>
<dbReference type="PROSITE" id="PS51755">
    <property type="entry name" value="OMPR_PHOB"/>
    <property type="match status" value="1"/>
</dbReference>
<accession>A0A4V1RQ38</accession>
<keyword evidence="5" id="KW-0804">Transcription</keyword>
<dbReference type="SMART" id="SM00862">
    <property type="entry name" value="Trans_reg_C"/>
    <property type="match status" value="1"/>
</dbReference>
<dbReference type="Proteomes" id="UP000291101">
    <property type="component" value="Unassembled WGS sequence"/>
</dbReference>
<comment type="caution">
    <text evidence="10">The sequence shown here is derived from an EMBL/GenBank/DDBJ whole genome shotgun (WGS) entry which is preliminary data.</text>
</comment>
<dbReference type="CDD" id="cd19935">
    <property type="entry name" value="REC_OmpR_CusR-like"/>
    <property type="match status" value="1"/>
</dbReference>
<dbReference type="GO" id="GO:0000976">
    <property type="term" value="F:transcription cis-regulatory region binding"/>
    <property type="evidence" value="ECO:0007669"/>
    <property type="project" value="TreeGrafter"/>
</dbReference>
<evidence type="ECO:0000256" key="1">
    <source>
        <dbReference type="ARBA" id="ARBA00022553"/>
    </source>
</evidence>
<feature type="domain" description="OmpR/PhoB-type" evidence="9">
    <location>
        <begin position="136"/>
        <end position="234"/>
    </location>
</feature>
<evidence type="ECO:0000313" key="10">
    <source>
        <dbReference type="EMBL" id="RYC11507.1"/>
    </source>
</evidence>
<dbReference type="InterPro" id="IPR001867">
    <property type="entry name" value="OmpR/PhoB-type_DNA-bd"/>
</dbReference>
<feature type="domain" description="Response regulatory" evidence="8">
    <location>
        <begin position="14"/>
        <end position="128"/>
    </location>
</feature>
<dbReference type="OrthoDB" id="9812490at2"/>
<dbReference type="GO" id="GO:0005829">
    <property type="term" value="C:cytosol"/>
    <property type="evidence" value="ECO:0007669"/>
    <property type="project" value="TreeGrafter"/>
</dbReference>
<reference evidence="10 11" key="1">
    <citation type="submission" date="2019-01" db="EMBL/GenBank/DDBJ databases">
        <title>Novel species of Nocardioides.</title>
        <authorList>
            <person name="Liu Q."/>
            <person name="X Y.-H."/>
        </authorList>
    </citation>
    <scope>NUCLEOTIDE SEQUENCE [LARGE SCALE GENOMIC DNA]</scope>
    <source>
        <strain evidence="10 11">HLT2-9</strain>
    </source>
</reference>
<evidence type="ECO:0000256" key="4">
    <source>
        <dbReference type="ARBA" id="ARBA00023125"/>
    </source>
</evidence>
<protein>
    <submittedName>
        <fullName evidence="10">Response regulator transcription factor</fullName>
    </submittedName>
</protein>
<dbReference type="InterPro" id="IPR011006">
    <property type="entry name" value="CheY-like_superfamily"/>
</dbReference>
<evidence type="ECO:0000259" key="9">
    <source>
        <dbReference type="PROSITE" id="PS51755"/>
    </source>
</evidence>
<evidence type="ECO:0000256" key="6">
    <source>
        <dbReference type="PROSITE-ProRule" id="PRU00169"/>
    </source>
</evidence>
<dbReference type="AlphaFoldDB" id="A0A4V1RQ38"/>
<dbReference type="PANTHER" id="PTHR48111:SF28">
    <property type="entry name" value="TRANSCRIPTIONAL REGULATORY PROTEIN TCRX-RELATED"/>
    <property type="match status" value="1"/>
</dbReference>
<evidence type="ECO:0000256" key="3">
    <source>
        <dbReference type="ARBA" id="ARBA00023015"/>
    </source>
</evidence>
<dbReference type="FunFam" id="1.10.10.10:FF:000005">
    <property type="entry name" value="Two-component system response regulator"/>
    <property type="match status" value="1"/>
</dbReference>
<dbReference type="SMART" id="SM00448">
    <property type="entry name" value="REC"/>
    <property type="match status" value="1"/>
</dbReference>
<keyword evidence="3" id="KW-0805">Transcription regulation</keyword>
<dbReference type="InterPro" id="IPR036388">
    <property type="entry name" value="WH-like_DNA-bd_sf"/>
</dbReference>
<name>A0A4V1RQ38_9ACTN</name>
<dbReference type="Pfam" id="PF00072">
    <property type="entry name" value="Response_reg"/>
    <property type="match status" value="1"/>
</dbReference>
<evidence type="ECO:0000256" key="5">
    <source>
        <dbReference type="ARBA" id="ARBA00023163"/>
    </source>
</evidence>
<dbReference type="Pfam" id="PF00486">
    <property type="entry name" value="Trans_reg_C"/>
    <property type="match status" value="1"/>
</dbReference>
<organism evidence="10 11">
    <name type="scientific">Nocardioides zhouii</name>
    <dbReference type="NCBI Taxonomy" id="1168729"/>
    <lineage>
        <taxon>Bacteria</taxon>
        <taxon>Bacillati</taxon>
        <taxon>Actinomycetota</taxon>
        <taxon>Actinomycetes</taxon>
        <taxon>Propionibacteriales</taxon>
        <taxon>Nocardioidaceae</taxon>
        <taxon>Nocardioides</taxon>
    </lineage>
</organism>
<dbReference type="PANTHER" id="PTHR48111">
    <property type="entry name" value="REGULATOR OF RPOS"/>
    <property type="match status" value="1"/>
</dbReference>
<keyword evidence="11" id="KW-1185">Reference proteome</keyword>
<dbReference type="CDD" id="cd00383">
    <property type="entry name" value="trans_reg_C"/>
    <property type="match status" value="1"/>
</dbReference>
<dbReference type="EMBL" id="SDWV01000007">
    <property type="protein sequence ID" value="RYC11507.1"/>
    <property type="molecule type" value="Genomic_DNA"/>
</dbReference>
<evidence type="ECO:0000259" key="8">
    <source>
        <dbReference type="PROSITE" id="PS50110"/>
    </source>
</evidence>
<evidence type="ECO:0000256" key="7">
    <source>
        <dbReference type="PROSITE-ProRule" id="PRU01091"/>
    </source>
</evidence>
<dbReference type="GO" id="GO:0032993">
    <property type="term" value="C:protein-DNA complex"/>
    <property type="evidence" value="ECO:0007669"/>
    <property type="project" value="TreeGrafter"/>
</dbReference>
<keyword evidence="1 6" id="KW-0597">Phosphoprotein</keyword>
<dbReference type="InterPro" id="IPR001789">
    <property type="entry name" value="Sig_transdc_resp-reg_receiver"/>
</dbReference>
<dbReference type="GO" id="GO:0006355">
    <property type="term" value="P:regulation of DNA-templated transcription"/>
    <property type="evidence" value="ECO:0007669"/>
    <property type="project" value="InterPro"/>
</dbReference>
<dbReference type="InterPro" id="IPR039420">
    <property type="entry name" value="WalR-like"/>
</dbReference>
<feature type="modified residue" description="4-aspartylphosphate" evidence="6">
    <location>
        <position position="63"/>
    </location>
</feature>
<dbReference type="GO" id="GO:0000156">
    <property type="term" value="F:phosphorelay response regulator activity"/>
    <property type="evidence" value="ECO:0007669"/>
    <property type="project" value="TreeGrafter"/>
</dbReference>
<dbReference type="Gene3D" id="1.10.10.10">
    <property type="entry name" value="Winged helix-like DNA-binding domain superfamily/Winged helix DNA-binding domain"/>
    <property type="match status" value="1"/>
</dbReference>
<sequence length="238" mass="26126">MLVSCGDSYCAGVRILVVEDDVAMAAALNRALHTAGVVADIAGSGDDALWMAQAAPYDVIVLDVMLPDVDGFEVCEQLRLARVWTPIIMVTARDAVADRIRGLDVGADDYLTKPFSLGELLARLRALARRDVVDRPAMVSVGSLRLDPAGRRVWRGESEVSLTAREFTLLEALMRRPGQVLSHLQLLDAAWDFGYEHRSNVVEVYVRYLRAKIDRPFGVASIETVRGVGYRLREDGGA</sequence>
<dbReference type="Gene3D" id="6.10.250.690">
    <property type="match status" value="1"/>
</dbReference>
<feature type="DNA-binding region" description="OmpR/PhoB-type" evidence="7">
    <location>
        <begin position="136"/>
        <end position="234"/>
    </location>
</feature>
<dbReference type="FunFam" id="3.40.50.2300:FF:000001">
    <property type="entry name" value="DNA-binding response regulator PhoB"/>
    <property type="match status" value="1"/>
</dbReference>
<gene>
    <name evidence="10" type="ORF">EUA94_09080</name>
</gene>
<dbReference type="Gene3D" id="3.40.50.2300">
    <property type="match status" value="1"/>
</dbReference>
<dbReference type="SUPFAM" id="SSF52172">
    <property type="entry name" value="CheY-like"/>
    <property type="match status" value="1"/>
</dbReference>
<dbReference type="PROSITE" id="PS50110">
    <property type="entry name" value="RESPONSE_REGULATORY"/>
    <property type="match status" value="1"/>
</dbReference>